<reference evidence="1 2" key="1">
    <citation type="journal article" date="2018" name="Sci. Rep.">
        <title>Genomic signatures of local adaptation to the degree of environmental predictability in rotifers.</title>
        <authorList>
            <person name="Franch-Gras L."/>
            <person name="Hahn C."/>
            <person name="Garcia-Roger E.M."/>
            <person name="Carmona M.J."/>
            <person name="Serra M."/>
            <person name="Gomez A."/>
        </authorList>
    </citation>
    <scope>NUCLEOTIDE SEQUENCE [LARGE SCALE GENOMIC DNA]</scope>
    <source>
        <strain evidence="1">HYR1</strain>
    </source>
</reference>
<dbReference type="AlphaFoldDB" id="A0A3M7RJX0"/>
<organism evidence="1 2">
    <name type="scientific">Brachionus plicatilis</name>
    <name type="common">Marine rotifer</name>
    <name type="synonym">Brachionus muelleri</name>
    <dbReference type="NCBI Taxonomy" id="10195"/>
    <lineage>
        <taxon>Eukaryota</taxon>
        <taxon>Metazoa</taxon>
        <taxon>Spiralia</taxon>
        <taxon>Gnathifera</taxon>
        <taxon>Rotifera</taxon>
        <taxon>Eurotatoria</taxon>
        <taxon>Monogononta</taxon>
        <taxon>Pseudotrocha</taxon>
        <taxon>Ploima</taxon>
        <taxon>Brachionidae</taxon>
        <taxon>Brachionus</taxon>
    </lineage>
</organism>
<keyword evidence="2" id="KW-1185">Reference proteome</keyword>
<evidence type="ECO:0000313" key="1">
    <source>
        <dbReference type="EMBL" id="RNA23774.1"/>
    </source>
</evidence>
<name>A0A3M7RJX0_BRAPC</name>
<gene>
    <name evidence="1" type="ORF">BpHYR1_025344</name>
</gene>
<sequence>MITYTFSARTTSIGGSQARRRKSYNRLNVEQAIACYVRFILLHQEAFNKLKLLAVSNLSNSSFILFLAKNISSVQINN</sequence>
<dbReference type="Proteomes" id="UP000276133">
    <property type="component" value="Unassembled WGS sequence"/>
</dbReference>
<protein>
    <submittedName>
        <fullName evidence="1">Uncharacterized protein</fullName>
    </submittedName>
</protein>
<accession>A0A3M7RJX0</accession>
<comment type="caution">
    <text evidence="1">The sequence shown here is derived from an EMBL/GenBank/DDBJ whole genome shotgun (WGS) entry which is preliminary data.</text>
</comment>
<dbReference type="EMBL" id="REGN01003220">
    <property type="protein sequence ID" value="RNA23774.1"/>
    <property type="molecule type" value="Genomic_DNA"/>
</dbReference>
<proteinExistence type="predicted"/>
<evidence type="ECO:0000313" key="2">
    <source>
        <dbReference type="Proteomes" id="UP000276133"/>
    </source>
</evidence>